<dbReference type="OrthoDB" id="5858751at2759"/>
<evidence type="ECO:0000313" key="2">
    <source>
        <dbReference type="EMBL" id="CAG9539560.1"/>
    </source>
</evidence>
<evidence type="ECO:0000313" key="3">
    <source>
        <dbReference type="Proteomes" id="UP000746747"/>
    </source>
</evidence>
<organism evidence="2 3">
    <name type="scientific">Cercopithifilaria johnstoni</name>
    <dbReference type="NCBI Taxonomy" id="2874296"/>
    <lineage>
        <taxon>Eukaryota</taxon>
        <taxon>Metazoa</taxon>
        <taxon>Ecdysozoa</taxon>
        <taxon>Nematoda</taxon>
        <taxon>Chromadorea</taxon>
        <taxon>Rhabditida</taxon>
        <taxon>Spirurina</taxon>
        <taxon>Spiruromorpha</taxon>
        <taxon>Filarioidea</taxon>
        <taxon>Onchocercidae</taxon>
        <taxon>Cercopithifilaria</taxon>
    </lineage>
</organism>
<name>A0A8J2MDD4_9BILA</name>
<feature type="non-terminal residue" evidence="2">
    <location>
        <position position="1"/>
    </location>
</feature>
<keyword evidence="1" id="KW-0472">Membrane</keyword>
<gene>
    <name evidence="2" type="ORF">CJOHNSTONI_LOCUS9151</name>
</gene>
<keyword evidence="1" id="KW-1133">Transmembrane helix</keyword>
<proteinExistence type="predicted"/>
<feature type="transmembrane region" description="Helical" evidence="1">
    <location>
        <begin position="23"/>
        <end position="43"/>
    </location>
</feature>
<accession>A0A8J2MDD4</accession>
<comment type="caution">
    <text evidence="2">The sequence shown here is derived from an EMBL/GenBank/DDBJ whole genome shotgun (WGS) entry which is preliminary data.</text>
</comment>
<evidence type="ECO:0000256" key="1">
    <source>
        <dbReference type="SAM" id="Phobius"/>
    </source>
</evidence>
<dbReference type="EMBL" id="CAKAEH010001809">
    <property type="protein sequence ID" value="CAG9539560.1"/>
    <property type="molecule type" value="Genomic_DNA"/>
</dbReference>
<protein>
    <submittedName>
        <fullName evidence="2">Uncharacterized protein</fullName>
    </submittedName>
</protein>
<sequence>MSTYLARESTLANFMRATEHDDVLLYVTAAVGIFMPGCVYIFYQYAHKLYTKYVEKHELRKREEQLESKVVTIFCAEGQGNTEELAHHIGAH</sequence>
<reference evidence="2" key="1">
    <citation type="submission" date="2021-09" db="EMBL/GenBank/DDBJ databases">
        <authorList>
            <consortium name="Pathogen Informatics"/>
        </authorList>
    </citation>
    <scope>NUCLEOTIDE SEQUENCE</scope>
</reference>
<keyword evidence="3" id="KW-1185">Reference proteome</keyword>
<dbReference type="AlphaFoldDB" id="A0A8J2MDD4"/>
<dbReference type="Proteomes" id="UP000746747">
    <property type="component" value="Unassembled WGS sequence"/>
</dbReference>
<keyword evidence="1" id="KW-0812">Transmembrane</keyword>